<accession>A0A1Y3YGH4</accession>
<dbReference type="GeneID" id="61275944"/>
<keyword evidence="2 7" id="KW-0032">Aminotransferase</keyword>
<feature type="domain" description="Aminotransferase class I/classII large" evidence="4">
    <location>
        <begin position="33"/>
        <end position="382"/>
    </location>
</feature>
<name>A0A1Y3YGH4_9BACT</name>
<evidence type="ECO:0000256" key="2">
    <source>
        <dbReference type="ARBA" id="ARBA00022576"/>
    </source>
</evidence>
<dbReference type="EMBL" id="QSCO01000001">
    <property type="protein sequence ID" value="RGY09869.1"/>
    <property type="molecule type" value="Genomic_DNA"/>
</dbReference>
<dbReference type="PANTHER" id="PTHR42832">
    <property type="entry name" value="AMINO ACID AMINOTRANSFERASE"/>
    <property type="match status" value="1"/>
</dbReference>
<comment type="cofactor">
    <cofactor evidence="1">
        <name>pyridoxal 5'-phosphate</name>
        <dbReference type="ChEBI" id="CHEBI:597326"/>
    </cofactor>
</comment>
<gene>
    <name evidence="7" type="ORF">DWW57_09765</name>
    <name evidence="8" type="ORF">DXA53_00810</name>
    <name evidence="5" type="ORF">L0P03_18355</name>
    <name evidence="6" type="ORF">PN645_03730</name>
</gene>
<organism evidence="7 9">
    <name type="scientific">Odoribacter splanchnicus</name>
    <dbReference type="NCBI Taxonomy" id="28118"/>
    <lineage>
        <taxon>Bacteria</taxon>
        <taxon>Pseudomonadati</taxon>
        <taxon>Bacteroidota</taxon>
        <taxon>Bacteroidia</taxon>
        <taxon>Bacteroidales</taxon>
        <taxon>Odoribacteraceae</taxon>
        <taxon>Odoribacter</taxon>
    </lineage>
</organism>
<evidence type="ECO:0000313" key="10">
    <source>
        <dbReference type="Proteomes" id="UP000284434"/>
    </source>
</evidence>
<dbReference type="GO" id="GO:0008483">
    <property type="term" value="F:transaminase activity"/>
    <property type="evidence" value="ECO:0007669"/>
    <property type="project" value="UniProtKB-KW"/>
</dbReference>
<dbReference type="Pfam" id="PF00155">
    <property type="entry name" value="Aminotran_1_2"/>
    <property type="match status" value="1"/>
</dbReference>
<dbReference type="EMBL" id="JAKNDN010000045">
    <property type="protein sequence ID" value="MCG4961785.1"/>
    <property type="molecule type" value="Genomic_DNA"/>
</dbReference>
<dbReference type="SUPFAM" id="SSF53383">
    <property type="entry name" value="PLP-dependent transferases"/>
    <property type="match status" value="1"/>
</dbReference>
<reference evidence="6" key="3">
    <citation type="submission" date="2023-01" db="EMBL/GenBank/DDBJ databases">
        <title>Human gut microbiome strain richness.</title>
        <authorList>
            <person name="Chen-Liaw A."/>
        </authorList>
    </citation>
    <scope>NUCLEOTIDE SEQUENCE</scope>
    <source>
        <strain evidence="6">RTP21484st1_B7_RTP21484_190118</strain>
    </source>
</reference>
<evidence type="ECO:0000313" key="7">
    <source>
        <dbReference type="EMBL" id="RGU56291.1"/>
    </source>
</evidence>
<evidence type="ECO:0000313" key="8">
    <source>
        <dbReference type="EMBL" id="RGY09869.1"/>
    </source>
</evidence>
<dbReference type="InterPro" id="IPR050881">
    <property type="entry name" value="LL-DAP_aminotransferase"/>
</dbReference>
<dbReference type="CDD" id="cd00609">
    <property type="entry name" value="AAT_like"/>
    <property type="match status" value="1"/>
</dbReference>
<dbReference type="EMBL" id="JAQMRD010000003">
    <property type="protein sequence ID" value="MDB9222114.1"/>
    <property type="molecule type" value="Genomic_DNA"/>
</dbReference>
<dbReference type="InterPro" id="IPR015422">
    <property type="entry name" value="PyrdxlP-dep_Trfase_small"/>
</dbReference>
<dbReference type="Proteomes" id="UP000284243">
    <property type="component" value="Unassembled WGS sequence"/>
</dbReference>
<dbReference type="Gene3D" id="3.90.1150.10">
    <property type="entry name" value="Aspartate Aminotransferase, domain 1"/>
    <property type="match status" value="1"/>
</dbReference>
<protein>
    <submittedName>
        <fullName evidence="7">Aminotransferase class I/II-fold pyridoxal phosphate-dependent enzyme</fullName>
    </submittedName>
</protein>
<dbReference type="Proteomes" id="UP001212263">
    <property type="component" value="Unassembled WGS sequence"/>
</dbReference>
<proteinExistence type="predicted"/>
<dbReference type="PANTHER" id="PTHR42832:SF3">
    <property type="entry name" value="L-GLUTAMINE--4-(METHYLSULFANYL)-2-OXOBUTANOATE AMINOTRANSFERASE"/>
    <property type="match status" value="1"/>
</dbReference>
<evidence type="ECO:0000313" key="6">
    <source>
        <dbReference type="EMBL" id="MDB9222114.1"/>
    </source>
</evidence>
<dbReference type="InterPro" id="IPR004839">
    <property type="entry name" value="Aminotransferase_I/II_large"/>
</dbReference>
<dbReference type="Proteomes" id="UP000284434">
    <property type="component" value="Unassembled WGS sequence"/>
</dbReference>
<evidence type="ECO:0000313" key="9">
    <source>
        <dbReference type="Proteomes" id="UP000284243"/>
    </source>
</evidence>
<evidence type="ECO:0000313" key="5">
    <source>
        <dbReference type="EMBL" id="MCG4961785.1"/>
    </source>
</evidence>
<dbReference type="RefSeq" id="WP_013612892.1">
    <property type="nucleotide sequence ID" value="NZ_CABJFF010000009.1"/>
</dbReference>
<evidence type="ECO:0000256" key="1">
    <source>
        <dbReference type="ARBA" id="ARBA00001933"/>
    </source>
</evidence>
<keyword evidence="3 7" id="KW-0808">Transferase</keyword>
<dbReference type="EMBL" id="QRYC01000011">
    <property type="protein sequence ID" value="RGU56291.1"/>
    <property type="molecule type" value="Genomic_DNA"/>
</dbReference>
<dbReference type="GO" id="GO:0030170">
    <property type="term" value="F:pyridoxal phosphate binding"/>
    <property type="evidence" value="ECO:0007669"/>
    <property type="project" value="InterPro"/>
</dbReference>
<dbReference type="Gene3D" id="3.40.640.10">
    <property type="entry name" value="Type I PLP-dependent aspartate aminotransferase-like (Major domain)"/>
    <property type="match status" value="1"/>
</dbReference>
<comment type="caution">
    <text evidence="7">The sequence shown here is derived from an EMBL/GenBank/DDBJ whole genome shotgun (WGS) entry which is preliminary data.</text>
</comment>
<evidence type="ECO:0000256" key="3">
    <source>
        <dbReference type="ARBA" id="ARBA00022679"/>
    </source>
</evidence>
<evidence type="ECO:0000259" key="4">
    <source>
        <dbReference type="Pfam" id="PF00155"/>
    </source>
</evidence>
<reference evidence="9 10" key="1">
    <citation type="submission" date="2018-08" db="EMBL/GenBank/DDBJ databases">
        <title>A genome reference for cultivated species of the human gut microbiota.</title>
        <authorList>
            <person name="Zou Y."/>
            <person name="Xue W."/>
            <person name="Luo G."/>
        </authorList>
    </citation>
    <scope>NUCLEOTIDE SEQUENCE [LARGE SCALE GENOMIC DNA]</scope>
    <source>
        <strain evidence="7 9">AF16-14</strain>
        <strain evidence="8 10">OF03-11</strain>
    </source>
</reference>
<dbReference type="InterPro" id="IPR015424">
    <property type="entry name" value="PyrdxlP-dep_Trfase"/>
</dbReference>
<reference evidence="5" key="2">
    <citation type="submission" date="2022-01" db="EMBL/GenBank/DDBJ databases">
        <title>Collection of gut derived symbiotic bacterial strains cultured from healthy donors.</title>
        <authorList>
            <person name="Lin H."/>
            <person name="Kohout C."/>
            <person name="Waligurski E."/>
            <person name="Pamer E.G."/>
        </authorList>
    </citation>
    <scope>NUCLEOTIDE SEQUENCE</scope>
    <source>
        <strain evidence="5">DFI.1.149</strain>
    </source>
</reference>
<dbReference type="InterPro" id="IPR015421">
    <property type="entry name" value="PyrdxlP-dep_Trfase_major"/>
</dbReference>
<sequence length="397" mass="44949">MIIKPANRTNSVSEYYFSKKLQEIDLMNRQGAEVINLGIGAPDRMPPEEAILTLIKEAQHPGNHAYQSYKGIKELREGFATWYKKYYRVDLNPDTEIQPLAGSKEGILLLSLAFLNKGDQVLVPNPGYPTYSSASLLAEAGIVLYDLKEETGWMPDFEQLENRDLSRVKMMWTNYPNMPTGAKATMALYERLVEFGLKHRILICNDNPYSFILNDEQLSILSIDGAKTCCVELNSLSKAHHMSGWRIGMIAGDADVISQVLKVKSNMDSGMFKPLQLAAVKALSQKDDWYAQLNAEYRERQKLAGEIFDLLGVRYDKHSGGMFLWGKIDDREESGEKLSDMILQKAHVFITPGFIFGSNGERYIRISLCAKQEVLREAAGRIRRVLHVSHFKHGSWC</sequence>
<dbReference type="Proteomes" id="UP001199750">
    <property type="component" value="Unassembled WGS sequence"/>
</dbReference>
<dbReference type="OMA" id="SKTFNMT"/>
<dbReference type="AlphaFoldDB" id="A0A1Y3YGH4"/>